<organism evidence="1">
    <name type="scientific">Limosilactobacillus allomucosae</name>
    <dbReference type="NCBI Taxonomy" id="3142938"/>
    <lineage>
        <taxon>Bacteria</taxon>
        <taxon>Bacillati</taxon>
        <taxon>Bacillota</taxon>
        <taxon>Bacilli</taxon>
        <taxon>Lactobacillales</taxon>
        <taxon>Lactobacillaceae</taxon>
        <taxon>Limosilactobacillus</taxon>
    </lineage>
</organism>
<gene>
    <name evidence="1" type="ORF">ABC765_08335</name>
</gene>
<dbReference type="KEGG" id="lalo:ABC765_08335"/>
<evidence type="ECO:0008006" key="2">
    <source>
        <dbReference type="Google" id="ProtNLM"/>
    </source>
</evidence>
<evidence type="ECO:0000313" key="1">
    <source>
        <dbReference type="EMBL" id="XBG95063.1"/>
    </source>
</evidence>
<reference evidence="1" key="1">
    <citation type="submission" date="2024-04" db="EMBL/GenBank/DDBJ databases">
        <title>Limosilactobacillus allomucosae sp. nov., a novel species isolated from wild boar faecal samples as a potential probiotics for domestic pigs.</title>
        <authorList>
            <person name="Chen B."/>
        </authorList>
    </citation>
    <scope>NUCLEOTIDE SEQUENCE</scope>
    <source>
        <strain evidence="1">WILCCON 0051</strain>
    </source>
</reference>
<dbReference type="EMBL" id="CP154878">
    <property type="protein sequence ID" value="XBG95063.1"/>
    <property type="molecule type" value="Genomic_DNA"/>
</dbReference>
<dbReference type="AlphaFoldDB" id="A0AAU7C1R1"/>
<name>A0AAU7C1R1_9LACO</name>
<dbReference type="RefSeq" id="WP_347980190.1">
    <property type="nucleotide sequence ID" value="NZ_CP154878.1"/>
</dbReference>
<proteinExistence type="predicted"/>
<accession>A0AAU7C1R1</accession>
<protein>
    <recommendedName>
        <fullName evidence="2">BppU N-terminal domain-containing protein</fullName>
    </recommendedName>
</protein>
<sequence length="307" mass="33732">MEKLKLTPNVLKIDDNDRTITASVTIDGQALIPDDGAEYTLKLANASGHVKDITLAELAFSSAELKSLPADTYTAEVWMTTGDKQRIYPSNGKAYLQIVSNVTSLVGDIVPPMTVDEISKKLDDIAKKGVTSMPGKSAYQTWLDLGNTGTEQDFINSLKADADKRPATSVWIDLSDTQNIIGRFDNGCWVELQTAAKWVPLYATGAAGYGSVTMQSFVHDQCWCNVQSFINGFLTLDAMKKATPDKYEYWKTCVVHDPYADVKQYDWSKCRITSTGSDLGEVDFAKMMFAVGLFSEKTILSLGAVKK</sequence>